<sequence>MLAAWTGEQWQMGRVAQKANLWLYLLQGTCFSPSHWGLTPAMLDQAGCNVATERGEGGRIP</sequence>
<proteinExistence type="predicted"/>
<dbReference type="Proteomes" id="UP001060507">
    <property type="component" value="Unassembled WGS sequence"/>
</dbReference>
<protein>
    <submittedName>
        <fullName evidence="1">Uncharacterized protein</fullName>
    </submittedName>
</protein>
<comment type="caution">
    <text evidence="1">The sequence shown here is derived from an EMBL/GenBank/DDBJ whole genome shotgun (WGS) entry which is preliminary data.</text>
</comment>
<name>A0A9P3P9P9_KLEVA</name>
<dbReference type="EMBL" id="BQTA01000013">
    <property type="protein sequence ID" value="GKJ98996.1"/>
    <property type="molecule type" value="Genomic_DNA"/>
</dbReference>
<accession>A0A9P3P9P9</accession>
<reference evidence="1" key="1">
    <citation type="journal article" date="2022" name="J. Appl. Microbiol.">
        <title>PCR-based ORF typing of Klebsiella pneumoniae for rapid identification of global clones and transmission events.</title>
        <authorList>
            <person name="Nonogaki R."/>
            <person name="Iijima A."/>
            <person name="Kawamura K."/>
            <person name="Kayama S."/>
            <person name="Sugai M."/>
            <person name="Yagi T."/>
            <person name="Arakawa Y."/>
            <person name="Doi Y."/>
            <person name="Suzuki M."/>
        </authorList>
    </citation>
    <scope>NUCLEOTIDE SEQUENCE</scope>
    <source>
        <strain evidence="1">NUKP-37</strain>
    </source>
</reference>
<evidence type="ECO:0000313" key="1">
    <source>
        <dbReference type="EMBL" id="GKJ98996.1"/>
    </source>
</evidence>
<organism evidence="1 2">
    <name type="scientific">Klebsiella variicola</name>
    <dbReference type="NCBI Taxonomy" id="244366"/>
    <lineage>
        <taxon>Bacteria</taxon>
        <taxon>Pseudomonadati</taxon>
        <taxon>Pseudomonadota</taxon>
        <taxon>Gammaproteobacteria</taxon>
        <taxon>Enterobacterales</taxon>
        <taxon>Enterobacteriaceae</taxon>
        <taxon>Klebsiella/Raoultella group</taxon>
        <taxon>Klebsiella</taxon>
        <taxon>Klebsiella pneumoniae complex</taxon>
    </lineage>
</organism>
<gene>
    <name evidence="1" type="ORF">NUKP37_38710</name>
</gene>
<dbReference type="AlphaFoldDB" id="A0A9P3P9P9"/>
<evidence type="ECO:0000313" key="2">
    <source>
        <dbReference type="Proteomes" id="UP001060507"/>
    </source>
</evidence>